<dbReference type="AlphaFoldDB" id="A0A915DP09"/>
<evidence type="ECO:0000313" key="11">
    <source>
        <dbReference type="Proteomes" id="UP000887574"/>
    </source>
</evidence>
<reference evidence="12" key="1">
    <citation type="submission" date="2022-11" db="UniProtKB">
        <authorList>
            <consortium name="WormBaseParasite"/>
        </authorList>
    </citation>
    <scope>IDENTIFICATION</scope>
</reference>
<comment type="cofactor">
    <cofactor evidence="2">
        <name>Mg(2+)</name>
        <dbReference type="ChEBI" id="CHEBI:18420"/>
    </cofactor>
</comment>
<evidence type="ECO:0000256" key="5">
    <source>
        <dbReference type="ARBA" id="ARBA00022679"/>
    </source>
</evidence>
<dbReference type="SUPFAM" id="SSF81631">
    <property type="entry name" value="PAP/OAS1 substrate-binding domain"/>
    <property type="match status" value="1"/>
</dbReference>
<dbReference type="Gene3D" id="3.30.460.10">
    <property type="entry name" value="Beta Polymerase, domain 2"/>
    <property type="match status" value="1"/>
</dbReference>
<dbReference type="CDD" id="cd05402">
    <property type="entry name" value="NT_PAP_TUTase"/>
    <property type="match status" value="1"/>
</dbReference>
<proteinExistence type="inferred from homology"/>
<dbReference type="InterPro" id="IPR002058">
    <property type="entry name" value="PAP_assoc"/>
</dbReference>
<evidence type="ECO:0000256" key="1">
    <source>
        <dbReference type="ARBA" id="ARBA00001936"/>
    </source>
</evidence>
<evidence type="ECO:0000313" key="12">
    <source>
        <dbReference type="WBParaSite" id="jg22023"/>
    </source>
</evidence>
<dbReference type="GO" id="GO:0046872">
    <property type="term" value="F:metal ion binding"/>
    <property type="evidence" value="ECO:0007669"/>
    <property type="project" value="UniProtKB-KW"/>
</dbReference>
<evidence type="ECO:0000256" key="3">
    <source>
        <dbReference type="ARBA" id="ARBA00004496"/>
    </source>
</evidence>
<name>A0A915DP09_9BILA</name>
<keyword evidence="5" id="KW-0808">Transferase</keyword>
<dbReference type="WBParaSite" id="jg22023">
    <property type="protein sequence ID" value="jg22023"/>
    <property type="gene ID" value="jg22023"/>
</dbReference>
<dbReference type="PANTHER" id="PTHR12271:SF40">
    <property type="entry name" value="POLY(A) RNA POLYMERASE GLD2"/>
    <property type="match status" value="1"/>
</dbReference>
<dbReference type="GO" id="GO:0005737">
    <property type="term" value="C:cytoplasm"/>
    <property type="evidence" value="ECO:0007669"/>
    <property type="project" value="UniProtKB-SubCell"/>
</dbReference>
<organism evidence="11 12">
    <name type="scientific">Ditylenchus dipsaci</name>
    <dbReference type="NCBI Taxonomy" id="166011"/>
    <lineage>
        <taxon>Eukaryota</taxon>
        <taxon>Metazoa</taxon>
        <taxon>Ecdysozoa</taxon>
        <taxon>Nematoda</taxon>
        <taxon>Chromadorea</taxon>
        <taxon>Rhabditida</taxon>
        <taxon>Tylenchina</taxon>
        <taxon>Tylenchomorpha</taxon>
        <taxon>Sphaerularioidea</taxon>
        <taxon>Anguinidae</taxon>
        <taxon>Anguininae</taxon>
        <taxon>Ditylenchus</taxon>
    </lineage>
</organism>
<dbReference type="InterPro" id="IPR043519">
    <property type="entry name" value="NT_sf"/>
</dbReference>
<dbReference type="PANTHER" id="PTHR12271">
    <property type="entry name" value="POLY A POLYMERASE CID PAP -RELATED"/>
    <property type="match status" value="1"/>
</dbReference>
<feature type="domain" description="Poly(A) RNA polymerase mitochondrial-like central palm" evidence="10">
    <location>
        <begin position="36"/>
        <end position="175"/>
    </location>
</feature>
<evidence type="ECO:0000259" key="10">
    <source>
        <dbReference type="Pfam" id="PF22600"/>
    </source>
</evidence>
<keyword evidence="4" id="KW-0963">Cytoplasm</keyword>
<protein>
    <submittedName>
        <fullName evidence="12">PAP-associated domain-containing protein</fullName>
    </submittedName>
</protein>
<comment type="cofactor">
    <cofactor evidence="1">
        <name>Mn(2+)</name>
        <dbReference type="ChEBI" id="CHEBI:29035"/>
    </cofactor>
</comment>
<dbReference type="SUPFAM" id="SSF81301">
    <property type="entry name" value="Nucleotidyltransferase"/>
    <property type="match status" value="1"/>
</dbReference>
<dbReference type="GO" id="GO:1990817">
    <property type="term" value="F:poly(A) RNA polymerase activity"/>
    <property type="evidence" value="ECO:0007669"/>
    <property type="project" value="TreeGrafter"/>
</dbReference>
<dbReference type="InterPro" id="IPR054708">
    <property type="entry name" value="MTPAP-like_central"/>
</dbReference>
<evidence type="ECO:0000256" key="7">
    <source>
        <dbReference type="ARBA" id="ARBA00022842"/>
    </source>
</evidence>
<dbReference type="Pfam" id="PF03828">
    <property type="entry name" value="PAP_assoc"/>
    <property type="match status" value="1"/>
</dbReference>
<evidence type="ECO:0000256" key="2">
    <source>
        <dbReference type="ARBA" id="ARBA00001946"/>
    </source>
</evidence>
<evidence type="ECO:0000259" key="9">
    <source>
        <dbReference type="Pfam" id="PF03828"/>
    </source>
</evidence>
<dbReference type="GO" id="GO:0031123">
    <property type="term" value="P:RNA 3'-end processing"/>
    <property type="evidence" value="ECO:0007669"/>
    <property type="project" value="TreeGrafter"/>
</dbReference>
<comment type="subcellular location">
    <subcellularLocation>
        <location evidence="3">Cytoplasm</location>
    </subcellularLocation>
</comment>
<dbReference type="Gene3D" id="1.10.1410.10">
    <property type="match status" value="1"/>
</dbReference>
<comment type="similarity">
    <text evidence="8">Belongs to the DNA polymerase type-B-like family. GLD2 subfamily.</text>
</comment>
<dbReference type="Pfam" id="PF22600">
    <property type="entry name" value="MTPAP-like_central"/>
    <property type="match status" value="1"/>
</dbReference>
<keyword evidence="7" id="KW-0460">Magnesium</keyword>
<evidence type="ECO:0000256" key="4">
    <source>
        <dbReference type="ARBA" id="ARBA00022490"/>
    </source>
</evidence>
<feature type="domain" description="PAP-associated" evidence="9">
    <location>
        <begin position="255"/>
        <end position="286"/>
    </location>
</feature>
<keyword evidence="6" id="KW-0479">Metal-binding</keyword>
<dbReference type="Proteomes" id="UP000887574">
    <property type="component" value="Unplaced"/>
</dbReference>
<evidence type="ECO:0000256" key="8">
    <source>
        <dbReference type="ARBA" id="ARBA00038491"/>
    </source>
</evidence>
<keyword evidence="11" id="KW-1185">Reference proteome</keyword>
<accession>A0A915DP09</accession>
<sequence>MTMESFMMSNGTTTPQSYHDGHIGDGQIDAFKMNHLDQQIIAFHQQSLQRDFTFNEKLHLRDVLYSIIAPMFPMCGLYVVGSSLNGFGNDKSDLDLCLMVTNRDIDQQTDAVTVLSSIMRALQKARNVSENNLILAKVPILRIVFSAAHSHLTVDLNANNSVAIRNTHLLNFYSKADCRRRGINDANRSSFTSYSLVLMVIHYLQCGTQPPVLPSLQKLYPAVFSDANICRLNVAAPLMPALESQWKSGNNQCFLGELLLGFFRYYAHDFNFDTDAISVRLGHRVNGVWWQGMNRRTITCRNGIASALKSRSRCLILPILCTMNEFSEPSKNHL</sequence>
<evidence type="ECO:0000256" key="6">
    <source>
        <dbReference type="ARBA" id="ARBA00022723"/>
    </source>
</evidence>